<gene>
    <name evidence="2" type="ORF">TCM_028258</name>
</gene>
<sequence length="170" mass="19878">MISQRCIPLSASFFLWRLIQDWILVEMRLKIKGFQFASKCQCCNSEETLLHVMWDNSVAKQRNDAKHRSLGMYPNRVIWQILKLIRQLFHGRQFQRWQWRGDIQIAQMWGLTFPRKVLSLPKIISWHKPLTGEFKLNVDGSFINNFQNAVGGGLLRDHIGSPTSIGKVIK</sequence>
<keyword evidence="3" id="KW-1185">Reference proteome</keyword>
<organism evidence="2 3">
    <name type="scientific">Theobroma cacao</name>
    <name type="common">Cacao</name>
    <name type="synonym">Cocoa</name>
    <dbReference type="NCBI Taxonomy" id="3641"/>
    <lineage>
        <taxon>Eukaryota</taxon>
        <taxon>Viridiplantae</taxon>
        <taxon>Streptophyta</taxon>
        <taxon>Embryophyta</taxon>
        <taxon>Tracheophyta</taxon>
        <taxon>Spermatophyta</taxon>
        <taxon>Magnoliopsida</taxon>
        <taxon>eudicotyledons</taxon>
        <taxon>Gunneridae</taxon>
        <taxon>Pentapetalae</taxon>
        <taxon>rosids</taxon>
        <taxon>malvids</taxon>
        <taxon>Malvales</taxon>
        <taxon>Malvaceae</taxon>
        <taxon>Byttnerioideae</taxon>
        <taxon>Theobroma</taxon>
    </lineage>
</organism>
<proteinExistence type="predicted"/>
<dbReference type="Gramene" id="EOY26488">
    <property type="protein sequence ID" value="EOY26488"/>
    <property type="gene ID" value="TCM_028258"/>
</dbReference>
<dbReference type="HOGENOM" id="CLU_1573460_0_0_1"/>
<feature type="domain" description="Reverse transcriptase zinc-binding" evidence="1">
    <location>
        <begin position="5"/>
        <end position="61"/>
    </location>
</feature>
<dbReference type="Pfam" id="PF13966">
    <property type="entry name" value="zf-RVT"/>
    <property type="match status" value="1"/>
</dbReference>
<protein>
    <recommendedName>
        <fullName evidence="1">Reverse transcriptase zinc-binding domain-containing protein</fullName>
    </recommendedName>
</protein>
<evidence type="ECO:0000313" key="3">
    <source>
        <dbReference type="Proteomes" id="UP000026915"/>
    </source>
</evidence>
<dbReference type="AlphaFoldDB" id="A0A061GAN5"/>
<dbReference type="InParanoid" id="A0A061GAN5"/>
<name>A0A061GAN5_THECC</name>
<dbReference type="EMBL" id="CM001884">
    <property type="protein sequence ID" value="EOY26488.1"/>
    <property type="molecule type" value="Genomic_DNA"/>
</dbReference>
<dbReference type="Proteomes" id="UP000026915">
    <property type="component" value="Chromosome 6"/>
</dbReference>
<dbReference type="InterPro" id="IPR026960">
    <property type="entry name" value="RVT-Znf"/>
</dbReference>
<evidence type="ECO:0000313" key="2">
    <source>
        <dbReference type="EMBL" id="EOY26488.1"/>
    </source>
</evidence>
<accession>A0A061GAN5</accession>
<reference evidence="2 3" key="1">
    <citation type="journal article" date="2013" name="Genome Biol.">
        <title>The genome sequence of the most widely cultivated cacao type and its use to identify candidate genes regulating pod color.</title>
        <authorList>
            <person name="Motamayor J.C."/>
            <person name="Mockaitis K."/>
            <person name="Schmutz J."/>
            <person name="Haiminen N."/>
            <person name="Iii D.L."/>
            <person name="Cornejo O."/>
            <person name="Findley S.D."/>
            <person name="Zheng P."/>
            <person name="Utro F."/>
            <person name="Royaert S."/>
            <person name="Saski C."/>
            <person name="Jenkins J."/>
            <person name="Podicheti R."/>
            <person name="Zhao M."/>
            <person name="Scheffler B.E."/>
            <person name="Stack J.C."/>
            <person name="Feltus F.A."/>
            <person name="Mustiga G.M."/>
            <person name="Amores F."/>
            <person name="Phillips W."/>
            <person name="Marelli J.P."/>
            <person name="May G.D."/>
            <person name="Shapiro H."/>
            <person name="Ma J."/>
            <person name="Bustamante C.D."/>
            <person name="Schnell R.J."/>
            <person name="Main D."/>
            <person name="Gilbert D."/>
            <person name="Parida L."/>
            <person name="Kuhn D.N."/>
        </authorList>
    </citation>
    <scope>NUCLEOTIDE SEQUENCE [LARGE SCALE GENOMIC DNA]</scope>
    <source>
        <strain evidence="3">cv. Matina 1-6</strain>
    </source>
</reference>
<evidence type="ECO:0000259" key="1">
    <source>
        <dbReference type="Pfam" id="PF13966"/>
    </source>
</evidence>